<dbReference type="PANTHER" id="PTHR30093:SF47">
    <property type="entry name" value="TYPE IV PILUS NON-CORE MINOR PILIN PILE"/>
    <property type="match status" value="1"/>
</dbReference>
<feature type="transmembrane region" description="Helical" evidence="2">
    <location>
        <begin position="6"/>
        <end position="30"/>
    </location>
</feature>
<dbReference type="AlphaFoldDB" id="A0A4V2DQ58"/>
<dbReference type="EMBL" id="SGSU01000002">
    <property type="protein sequence ID" value="RZG69285.1"/>
    <property type="molecule type" value="Genomic_DNA"/>
</dbReference>
<dbReference type="InterPro" id="IPR031982">
    <property type="entry name" value="PilE-like"/>
</dbReference>
<dbReference type="PANTHER" id="PTHR30093">
    <property type="entry name" value="GENERAL SECRETION PATHWAY PROTEIN G"/>
    <property type="match status" value="1"/>
</dbReference>
<organism evidence="3 4">
    <name type="scientific">Acinetobacter bouvetii</name>
    <dbReference type="NCBI Taxonomy" id="202951"/>
    <lineage>
        <taxon>Bacteria</taxon>
        <taxon>Pseudomonadati</taxon>
        <taxon>Pseudomonadota</taxon>
        <taxon>Gammaproteobacteria</taxon>
        <taxon>Moraxellales</taxon>
        <taxon>Moraxellaceae</taxon>
        <taxon>Acinetobacter</taxon>
    </lineage>
</organism>
<proteinExistence type="predicted"/>
<dbReference type="Gene3D" id="3.30.700.10">
    <property type="entry name" value="Glycoprotein, Type 4 Pilin"/>
    <property type="match status" value="1"/>
</dbReference>
<evidence type="ECO:0000313" key="4">
    <source>
        <dbReference type="Proteomes" id="UP000293483"/>
    </source>
</evidence>
<dbReference type="PRINTS" id="PR00813">
    <property type="entry name" value="BCTERIALGSPG"/>
</dbReference>
<dbReference type="PROSITE" id="PS00409">
    <property type="entry name" value="PROKAR_NTER_METHYL"/>
    <property type="match status" value="1"/>
</dbReference>
<dbReference type="Pfam" id="PF07963">
    <property type="entry name" value="N_methyl"/>
    <property type="match status" value="1"/>
</dbReference>
<dbReference type="SUPFAM" id="SSF54523">
    <property type="entry name" value="Pili subunits"/>
    <property type="match status" value="1"/>
</dbReference>
<dbReference type="Proteomes" id="UP000293483">
    <property type="component" value="Unassembled WGS sequence"/>
</dbReference>
<evidence type="ECO:0000313" key="3">
    <source>
        <dbReference type="EMBL" id="RZG69285.1"/>
    </source>
</evidence>
<dbReference type="InterPro" id="IPR045584">
    <property type="entry name" value="Pilin-like"/>
</dbReference>
<dbReference type="NCBIfam" id="TIGR02532">
    <property type="entry name" value="IV_pilin_GFxxxE"/>
    <property type="match status" value="1"/>
</dbReference>
<keyword evidence="2" id="KW-0812">Transmembrane</keyword>
<dbReference type="STRING" id="202951.GCA_001485025_01279"/>
<dbReference type="GO" id="GO:0015628">
    <property type="term" value="P:protein secretion by the type II secretion system"/>
    <property type="evidence" value="ECO:0007669"/>
    <property type="project" value="InterPro"/>
</dbReference>
<dbReference type="GO" id="GO:0015627">
    <property type="term" value="C:type II protein secretion system complex"/>
    <property type="evidence" value="ECO:0007669"/>
    <property type="project" value="InterPro"/>
</dbReference>
<dbReference type="Pfam" id="PF16732">
    <property type="entry name" value="ComP_DUS"/>
    <property type="match status" value="1"/>
</dbReference>
<evidence type="ECO:0000256" key="1">
    <source>
        <dbReference type="ARBA" id="ARBA00022481"/>
    </source>
</evidence>
<dbReference type="InterPro" id="IPR012902">
    <property type="entry name" value="N_methyl_site"/>
</dbReference>
<protein>
    <submittedName>
        <fullName evidence="3">Prepilin-type N-terminal cleavage/methylation domain-containing protein</fullName>
    </submittedName>
</protein>
<comment type="caution">
    <text evidence="3">The sequence shown here is derived from an EMBL/GenBank/DDBJ whole genome shotgun (WGS) entry which is preliminary data.</text>
</comment>
<keyword evidence="2" id="KW-0472">Membrane</keyword>
<sequence length="159" mass="17573">MVSNKGFTLIELAIVVAIVAILAAIAYPSYIQYVKKTKRTDMQATMLQIASQIQRYKIANFKVKDATAADLKINATYPIQGNALYNVELWWLDNKNVLNKSAPLGSEKWILVATPISTAIQYRDGHIVLNYKGERCWVSGSDNSGTACTPSASSNWDGR</sequence>
<dbReference type="InterPro" id="IPR000983">
    <property type="entry name" value="Bac_GSPG_pilin"/>
</dbReference>
<keyword evidence="2" id="KW-1133">Transmembrane helix</keyword>
<evidence type="ECO:0000256" key="2">
    <source>
        <dbReference type="SAM" id="Phobius"/>
    </source>
</evidence>
<accession>A0A4V2DQ58</accession>
<gene>
    <name evidence="3" type="ORF">EXE25_02295</name>
</gene>
<reference evidence="3 4" key="1">
    <citation type="submission" date="2019-02" db="EMBL/GenBank/DDBJ databases">
        <title>The Batch Genome Submission of Acinetobacter spp. strains.</title>
        <authorList>
            <person name="Qin J."/>
            <person name="Hu Y."/>
            <person name="Ye H."/>
            <person name="Wei L."/>
            <person name="Feng Y."/>
            <person name="Zong Z."/>
        </authorList>
    </citation>
    <scope>NUCLEOTIDE SEQUENCE [LARGE SCALE GENOMIC DNA]</scope>
    <source>
        <strain evidence="3 4">WCHABo060081</strain>
    </source>
</reference>
<dbReference type="RefSeq" id="WP_130143967.1">
    <property type="nucleotide sequence ID" value="NZ_SGSU01000002.1"/>
</dbReference>
<keyword evidence="1" id="KW-0488">Methylation</keyword>
<dbReference type="GO" id="GO:0043683">
    <property type="term" value="P:type IV pilus assembly"/>
    <property type="evidence" value="ECO:0007669"/>
    <property type="project" value="InterPro"/>
</dbReference>
<name>A0A4V2DQ58_9GAMM</name>